<feature type="domain" description="DUF7595" evidence="2">
    <location>
        <begin position="82"/>
        <end position="349"/>
    </location>
</feature>
<reference evidence="3" key="3">
    <citation type="submission" date="2022-01" db="UniProtKB">
        <authorList>
            <consortium name="EnsemblPlants"/>
        </authorList>
    </citation>
    <scope>IDENTIFICATION</scope>
    <source>
        <strain evidence="3">subsp. vulgare</strain>
    </source>
</reference>
<evidence type="ECO:0000259" key="2">
    <source>
        <dbReference type="Pfam" id="PF24523"/>
    </source>
</evidence>
<dbReference type="PANTHER" id="PTHR35828">
    <property type="entry name" value="OS08G0203800 PROTEIN-RELATED"/>
    <property type="match status" value="1"/>
</dbReference>
<dbReference type="PANTHER" id="PTHR35828:SF42">
    <property type="entry name" value="F-BOX DOMAIN-CONTAINING PROTEIN"/>
    <property type="match status" value="1"/>
</dbReference>
<dbReference type="Pfam" id="PF24523">
    <property type="entry name" value="DUF7595"/>
    <property type="match status" value="1"/>
</dbReference>
<dbReference type="Gramene" id="HORVU.MOREX.r3.5HG0514270.1">
    <property type="protein sequence ID" value="HORVU.MOREX.r3.5HG0514270.1"/>
    <property type="gene ID" value="HORVU.MOREX.r3.5HG0514270"/>
</dbReference>
<sequence>MWKRWCSRTAAVPSPEPLPVDLLLEILVRADVKTIIRCAAAGRILRPRHPRTGLPAHPHDPQPRRLRSRPPPRHLIFSGGRGFTVVASRGSLIVLCCPNQGPQHKLWLCDALTGHVTTLPAASLPDVYLHAVLSVGDADHSLELLVADKSLQFHQTFSSKDSQWSVIHQVSIPHQDKYFGSYCSAVIGRTVYWPWHWHVHSISYWDHVLALDLDERKATMIKLPRCCFSRMAAAKRNEHLHLASVRGRLCLLVAEICGIAMWTSTLPVSAAAAATWSRQLVINTMEIGRQVGFSPYHYALVPFDIEGFGERSGAVILSQRRLDLNTGELLRLDLGTMEETYARRHESQWPWKRTADRALVLARG</sequence>
<protein>
    <recommendedName>
        <fullName evidence="2">DUF7595 domain-containing protein</fullName>
    </recommendedName>
</protein>
<evidence type="ECO:0000313" key="4">
    <source>
        <dbReference type="Proteomes" id="UP000011116"/>
    </source>
</evidence>
<dbReference type="Proteomes" id="UP000011116">
    <property type="component" value="Chromosome 5H"/>
</dbReference>
<dbReference type="EnsemblPlants" id="HORVU.MOREX.r3.5HG0514270.1">
    <property type="protein sequence ID" value="HORVU.MOREX.r3.5HG0514270.1"/>
    <property type="gene ID" value="HORVU.MOREX.r3.5HG0514270"/>
</dbReference>
<feature type="region of interest" description="Disordered" evidence="1">
    <location>
        <begin position="49"/>
        <end position="71"/>
    </location>
</feature>
<evidence type="ECO:0000256" key="1">
    <source>
        <dbReference type="SAM" id="MobiDB-lite"/>
    </source>
</evidence>
<reference evidence="3" key="2">
    <citation type="submission" date="2020-10" db="EMBL/GenBank/DDBJ databases">
        <authorList>
            <person name="Scholz U."/>
            <person name="Mascher M."/>
            <person name="Fiebig A."/>
        </authorList>
    </citation>
    <scope>NUCLEOTIDE SEQUENCE [LARGE SCALE GENOMIC DNA]</scope>
    <source>
        <strain evidence="3">cv. Morex</strain>
    </source>
</reference>
<organism evidence="3 4">
    <name type="scientific">Hordeum vulgare subsp. vulgare</name>
    <name type="common">Domesticated barley</name>
    <dbReference type="NCBI Taxonomy" id="112509"/>
    <lineage>
        <taxon>Eukaryota</taxon>
        <taxon>Viridiplantae</taxon>
        <taxon>Streptophyta</taxon>
        <taxon>Embryophyta</taxon>
        <taxon>Tracheophyta</taxon>
        <taxon>Spermatophyta</taxon>
        <taxon>Magnoliopsida</taxon>
        <taxon>Liliopsida</taxon>
        <taxon>Poales</taxon>
        <taxon>Poaceae</taxon>
        <taxon>BOP clade</taxon>
        <taxon>Pooideae</taxon>
        <taxon>Triticodae</taxon>
        <taxon>Triticeae</taxon>
        <taxon>Hordeinae</taxon>
        <taxon>Hordeum</taxon>
    </lineage>
</organism>
<dbReference type="AlphaFoldDB" id="A0A8I6XT18"/>
<proteinExistence type="predicted"/>
<keyword evidence="4" id="KW-1185">Reference proteome</keyword>
<evidence type="ECO:0000313" key="3">
    <source>
        <dbReference type="EnsemblPlants" id="HORVU.MOREX.r3.5HG0514270.1"/>
    </source>
</evidence>
<accession>A0A8I6XT18</accession>
<dbReference type="InterPro" id="IPR056016">
    <property type="entry name" value="DUF7595"/>
</dbReference>
<name>A0A8I6XT18_HORVV</name>
<reference evidence="4" key="1">
    <citation type="journal article" date="2012" name="Nature">
        <title>A physical, genetic and functional sequence assembly of the barley genome.</title>
        <authorList>
            <consortium name="The International Barley Genome Sequencing Consortium"/>
            <person name="Mayer K.F."/>
            <person name="Waugh R."/>
            <person name="Brown J.W."/>
            <person name="Schulman A."/>
            <person name="Langridge P."/>
            <person name="Platzer M."/>
            <person name="Fincher G.B."/>
            <person name="Muehlbauer G.J."/>
            <person name="Sato K."/>
            <person name="Close T.J."/>
            <person name="Wise R.P."/>
            <person name="Stein N."/>
        </authorList>
    </citation>
    <scope>NUCLEOTIDE SEQUENCE [LARGE SCALE GENOMIC DNA]</scope>
    <source>
        <strain evidence="4">cv. Morex</strain>
    </source>
</reference>